<protein>
    <submittedName>
        <fullName evidence="4">Uncharacterized protein</fullName>
    </submittedName>
</protein>
<organism evidence="4 5">
    <name type="scientific">Candidatus Entotheonella gemina</name>
    <dbReference type="NCBI Taxonomy" id="1429439"/>
    <lineage>
        <taxon>Bacteria</taxon>
        <taxon>Pseudomonadati</taxon>
        <taxon>Nitrospinota/Tectimicrobiota group</taxon>
        <taxon>Candidatus Tectimicrobiota</taxon>
        <taxon>Candidatus Entotheonellia</taxon>
        <taxon>Candidatus Entotheonellales</taxon>
        <taxon>Candidatus Entotheonellaceae</taxon>
        <taxon>Candidatus Entotheonella</taxon>
    </lineage>
</organism>
<evidence type="ECO:0000256" key="1">
    <source>
        <dbReference type="ARBA" id="ARBA00022737"/>
    </source>
</evidence>
<keyword evidence="1" id="KW-0677">Repeat</keyword>
<evidence type="ECO:0000256" key="2">
    <source>
        <dbReference type="ARBA" id="ARBA00022803"/>
    </source>
</evidence>
<evidence type="ECO:0000256" key="3">
    <source>
        <dbReference type="PROSITE-ProRule" id="PRU00339"/>
    </source>
</evidence>
<evidence type="ECO:0000313" key="4">
    <source>
        <dbReference type="EMBL" id="ETX04301.1"/>
    </source>
</evidence>
<comment type="caution">
    <text evidence="4">The sequence shown here is derived from an EMBL/GenBank/DDBJ whole genome shotgun (WGS) entry which is preliminary data.</text>
</comment>
<dbReference type="EMBL" id="AZHX01001250">
    <property type="protein sequence ID" value="ETX04301.1"/>
    <property type="molecule type" value="Genomic_DNA"/>
</dbReference>
<name>W4M2Z9_9BACT</name>
<feature type="non-terminal residue" evidence="4">
    <location>
        <position position="1"/>
    </location>
</feature>
<gene>
    <name evidence="4" type="ORF">ETSY2_29550</name>
</gene>
<keyword evidence="5" id="KW-1185">Reference proteome</keyword>
<keyword evidence="2 3" id="KW-0802">TPR repeat</keyword>
<feature type="repeat" description="TPR" evidence="3">
    <location>
        <begin position="51"/>
        <end position="84"/>
    </location>
</feature>
<evidence type="ECO:0000313" key="5">
    <source>
        <dbReference type="Proteomes" id="UP000019140"/>
    </source>
</evidence>
<accession>W4M2Z9</accession>
<dbReference type="PANTHER" id="PTHR44858:SF1">
    <property type="entry name" value="UDP-N-ACETYLGLUCOSAMINE--PEPTIDE N-ACETYLGLUCOSAMINYLTRANSFERASE SPINDLY-RELATED"/>
    <property type="match status" value="1"/>
</dbReference>
<dbReference type="HOGENOM" id="CLU_772767_0_0_7"/>
<dbReference type="AlphaFoldDB" id="W4M2Z9"/>
<sequence length="359" mass="39611">NLINLATDKAEICMSLLIRGIAYGQLGNLERAISDYTLILEMPDTPVDYKTTALINRGYMYSQLGDSEQAISHYTLVVEMSDVPVKLKAIALVNRGYMYGQLGDSEQAILDYTLVVEMADAPVELKAKALYDRGGSYGHLGDIEQAISDCTSVIEMPDAPVDEKAKALVSRALFRSKQDKYLGAIADVDEATRLSPNDSFARLLRVEILMHLESWDEAFDYLKHTLTSFPPSITGKAGNTLAMIHIISQQASSKWRHFVPKIVEIYRDADALEFLGKGLVISLGRLELPAELLVSWEQTWRNAISNVATLRVPLRAFAAGIRCLQSVDQDGGDGHSLGDLLIEEAIILRHALSIESPDN</sequence>
<dbReference type="InterPro" id="IPR011990">
    <property type="entry name" value="TPR-like_helical_dom_sf"/>
</dbReference>
<dbReference type="SMART" id="SM00028">
    <property type="entry name" value="TPR"/>
    <property type="match status" value="5"/>
</dbReference>
<dbReference type="SUPFAM" id="SSF81901">
    <property type="entry name" value="HCP-like"/>
    <property type="match status" value="1"/>
</dbReference>
<dbReference type="PROSITE" id="PS50005">
    <property type="entry name" value="TPR"/>
    <property type="match status" value="1"/>
</dbReference>
<dbReference type="PANTHER" id="PTHR44858">
    <property type="entry name" value="TETRATRICOPEPTIDE REPEAT PROTEIN 6"/>
    <property type="match status" value="1"/>
</dbReference>
<reference evidence="4 5" key="1">
    <citation type="journal article" date="2014" name="Nature">
        <title>An environmental bacterial taxon with a large and distinct metabolic repertoire.</title>
        <authorList>
            <person name="Wilson M.C."/>
            <person name="Mori T."/>
            <person name="Ruckert C."/>
            <person name="Uria A.R."/>
            <person name="Helf M.J."/>
            <person name="Takada K."/>
            <person name="Gernert C."/>
            <person name="Steffens U.A."/>
            <person name="Heycke N."/>
            <person name="Schmitt S."/>
            <person name="Rinke C."/>
            <person name="Helfrich E.J."/>
            <person name="Brachmann A.O."/>
            <person name="Gurgui C."/>
            <person name="Wakimoto T."/>
            <person name="Kracht M."/>
            <person name="Crusemann M."/>
            <person name="Hentschel U."/>
            <person name="Abe I."/>
            <person name="Matsunaga S."/>
            <person name="Kalinowski J."/>
            <person name="Takeyama H."/>
            <person name="Piel J."/>
        </authorList>
    </citation>
    <scope>NUCLEOTIDE SEQUENCE [LARGE SCALE GENOMIC DNA]</scope>
    <source>
        <strain evidence="5">TSY2</strain>
    </source>
</reference>
<dbReference type="Proteomes" id="UP000019140">
    <property type="component" value="Unassembled WGS sequence"/>
</dbReference>
<dbReference type="Gene3D" id="1.25.40.10">
    <property type="entry name" value="Tetratricopeptide repeat domain"/>
    <property type="match status" value="2"/>
</dbReference>
<proteinExistence type="predicted"/>
<dbReference type="Pfam" id="PF13181">
    <property type="entry name" value="TPR_8"/>
    <property type="match status" value="3"/>
</dbReference>
<dbReference type="InterPro" id="IPR019734">
    <property type="entry name" value="TPR_rpt"/>
</dbReference>
<dbReference type="InterPro" id="IPR050498">
    <property type="entry name" value="Ycf3"/>
</dbReference>